<dbReference type="EMBL" id="JAMZMM010000003">
    <property type="protein sequence ID" value="MCP2726969.1"/>
    <property type="molecule type" value="Genomic_DNA"/>
</dbReference>
<reference evidence="4" key="1">
    <citation type="submission" date="2022-06" db="EMBL/GenBank/DDBJ databases">
        <title>New cyanobacteria of genus Symplocastrum in benthos of Lake Baikal.</title>
        <authorList>
            <person name="Sorokovikova E."/>
            <person name="Tikhonova I."/>
            <person name="Krasnopeev A."/>
            <person name="Evseev P."/>
            <person name="Gladkikh A."/>
            <person name="Belykh O."/>
        </authorList>
    </citation>
    <scope>NUCLEOTIDE SEQUENCE</scope>
    <source>
        <strain evidence="4">BBK-W-15</strain>
    </source>
</reference>
<dbReference type="Pfam" id="PF00583">
    <property type="entry name" value="Acetyltransf_1"/>
    <property type="match status" value="1"/>
</dbReference>
<dbReference type="SUPFAM" id="SSF55729">
    <property type="entry name" value="Acyl-CoA N-acyltransferases (Nat)"/>
    <property type="match status" value="1"/>
</dbReference>
<keyword evidence="2" id="KW-0012">Acyltransferase</keyword>
<evidence type="ECO:0000313" key="5">
    <source>
        <dbReference type="Proteomes" id="UP001204953"/>
    </source>
</evidence>
<dbReference type="RefSeq" id="WP_256528490.1">
    <property type="nucleotide sequence ID" value="NZ_JAMZMM010000003.1"/>
</dbReference>
<evidence type="ECO:0000259" key="3">
    <source>
        <dbReference type="PROSITE" id="PS51186"/>
    </source>
</evidence>
<dbReference type="InterPro" id="IPR051016">
    <property type="entry name" value="Diverse_Substrate_AcTransf"/>
</dbReference>
<dbReference type="Proteomes" id="UP001204953">
    <property type="component" value="Unassembled WGS sequence"/>
</dbReference>
<dbReference type="PROSITE" id="PS51186">
    <property type="entry name" value="GNAT"/>
    <property type="match status" value="1"/>
</dbReference>
<dbReference type="CDD" id="cd04301">
    <property type="entry name" value="NAT_SF"/>
    <property type="match status" value="1"/>
</dbReference>
<evidence type="ECO:0000256" key="1">
    <source>
        <dbReference type="ARBA" id="ARBA00022679"/>
    </source>
</evidence>
<keyword evidence="1" id="KW-0808">Transferase</keyword>
<evidence type="ECO:0000256" key="2">
    <source>
        <dbReference type="ARBA" id="ARBA00023315"/>
    </source>
</evidence>
<comment type="caution">
    <text evidence="4">The sequence shown here is derived from an EMBL/GenBank/DDBJ whole genome shotgun (WGS) entry which is preliminary data.</text>
</comment>
<organism evidence="4 5">
    <name type="scientific">Limnofasciculus baicalensis BBK-W-15</name>
    <dbReference type="NCBI Taxonomy" id="2699891"/>
    <lineage>
        <taxon>Bacteria</taxon>
        <taxon>Bacillati</taxon>
        <taxon>Cyanobacteriota</taxon>
        <taxon>Cyanophyceae</taxon>
        <taxon>Coleofasciculales</taxon>
        <taxon>Coleofasciculaceae</taxon>
        <taxon>Limnofasciculus</taxon>
        <taxon>Limnofasciculus baicalensis</taxon>
    </lineage>
</organism>
<gene>
    <name evidence="4" type="ORF">NJ959_00565</name>
</gene>
<feature type="domain" description="N-acetyltransferase" evidence="3">
    <location>
        <begin position="3"/>
        <end position="150"/>
    </location>
</feature>
<proteinExistence type="predicted"/>
<sequence length="150" mass="17261">MDITLTVAKLSESDTIMKFIQELYEHEDIRFDESIANTALSQLLEDDSLGYVWLIYGDGEAIGYLVLTFGYSLEFGGRDGLIDELYIREEYRRAGIGTKVLEFVTEFCNSLGIKAIHLVVERKNNTAHSLYHKMGFEDCDRDIMTKWIRS</sequence>
<dbReference type="GO" id="GO:0008080">
    <property type="term" value="F:N-acetyltransferase activity"/>
    <property type="evidence" value="ECO:0007669"/>
    <property type="project" value="TreeGrafter"/>
</dbReference>
<evidence type="ECO:0000313" key="4">
    <source>
        <dbReference type="EMBL" id="MCP2726969.1"/>
    </source>
</evidence>
<dbReference type="AlphaFoldDB" id="A0AAE3GN61"/>
<protein>
    <submittedName>
        <fullName evidence="4">GNAT family N-acetyltransferase</fullName>
    </submittedName>
</protein>
<dbReference type="PANTHER" id="PTHR10545:SF29">
    <property type="entry name" value="GH14572P-RELATED"/>
    <property type="match status" value="1"/>
</dbReference>
<dbReference type="PANTHER" id="PTHR10545">
    <property type="entry name" value="DIAMINE N-ACETYLTRANSFERASE"/>
    <property type="match status" value="1"/>
</dbReference>
<accession>A0AAE3GN61</accession>
<keyword evidence="5" id="KW-1185">Reference proteome</keyword>
<dbReference type="InterPro" id="IPR016181">
    <property type="entry name" value="Acyl_CoA_acyltransferase"/>
</dbReference>
<dbReference type="InterPro" id="IPR000182">
    <property type="entry name" value="GNAT_dom"/>
</dbReference>
<dbReference type="Gene3D" id="3.40.630.30">
    <property type="match status" value="1"/>
</dbReference>
<name>A0AAE3GN61_9CYAN</name>